<sequence>MDVSSTGTGGGRVENILFRMVSGWTNGVTLKMLDLICPKRETVRQRTGHSPRSARRFPACAAKTG</sequence>
<dbReference type="EMBL" id="UAVY01000004">
    <property type="protein sequence ID" value="SQB29837.1"/>
    <property type="molecule type" value="Genomic_DNA"/>
</dbReference>
<dbReference type="EC" id="3.2.1.28" evidence="2"/>
<feature type="compositionally biased region" description="Basic residues" evidence="1">
    <location>
        <begin position="46"/>
        <end position="55"/>
    </location>
</feature>
<evidence type="ECO:0000313" key="3">
    <source>
        <dbReference type="Proteomes" id="UP000251584"/>
    </source>
</evidence>
<evidence type="ECO:0000313" key="2">
    <source>
        <dbReference type="EMBL" id="SQB29837.1"/>
    </source>
</evidence>
<gene>
    <name evidence="2" type="primary">treA_2</name>
    <name evidence="2" type="ORF">NCTC10786_03455</name>
</gene>
<evidence type="ECO:0000256" key="1">
    <source>
        <dbReference type="SAM" id="MobiDB-lite"/>
    </source>
</evidence>
<dbReference type="GO" id="GO:0004555">
    <property type="term" value="F:alpha,alpha-trehalase activity"/>
    <property type="evidence" value="ECO:0007669"/>
    <property type="project" value="UniProtKB-EC"/>
</dbReference>
<organism evidence="2 3">
    <name type="scientific">Citrobacter koseri</name>
    <name type="common">Citrobacter diversus</name>
    <dbReference type="NCBI Taxonomy" id="545"/>
    <lineage>
        <taxon>Bacteria</taxon>
        <taxon>Pseudomonadati</taxon>
        <taxon>Pseudomonadota</taxon>
        <taxon>Gammaproteobacteria</taxon>
        <taxon>Enterobacterales</taxon>
        <taxon>Enterobacteriaceae</taxon>
        <taxon>Citrobacter</taxon>
    </lineage>
</organism>
<name>A0A2X2VSI8_CITKO</name>
<proteinExistence type="predicted"/>
<keyword evidence="2" id="KW-0326">Glycosidase</keyword>
<protein>
    <submittedName>
        <fullName evidence="2">Trehalase</fullName>
        <ecNumber evidence="2">3.2.1.28</ecNumber>
    </submittedName>
</protein>
<keyword evidence="2" id="KW-0378">Hydrolase</keyword>
<feature type="region of interest" description="Disordered" evidence="1">
    <location>
        <begin position="42"/>
        <end position="65"/>
    </location>
</feature>
<dbReference type="Proteomes" id="UP000251584">
    <property type="component" value="Unassembled WGS sequence"/>
</dbReference>
<accession>A0A2X2VSI8</accession>
<reference evidence="2 3" key="1">
    <citation type="submission" date="2018-06" db="EMBL/GenBank/DDBJ databases">
        <authorList>
            <consortium name="Pathogen Informatics"/>
            <person name="Doyle S."/>
        </authorList>
    </citation>
    <scope>NUCLEOTIDE SEQUENCE [LARGE SCALE GENOMIC DNA]</scope>
    <source>
        <strain evidence="2 3">NCTC10786</strain>
    </source>
</reference>
<dbReference type="AlphaFoldDB" id="A0A2X2VSI8"/>